<dbReference type="PROSITE" id="PS51013">
    <property type="entry name" value="PANNEXIN"/>
    <property type="match status" value="1"/>
</dbReference>
<accession>A0A8J2WPI3</accession>
<keyword evidence="5 12" id="KW-0812">Transmembrane</keyword>
<keyword evidence="10 12" id="KW-0472">Membrane</keyword>
<keyword evidence="8 12" id="KW-1133">Transmembrane helix</keyword>
<evidence type="ECO:0000256" key="1">
    <source>
        <dbReference type="ARBA" id="ARBA00004610"/>
    </source>
</evidence>
<dbReference type="GO" id="GO:0007602">
    <property type="term" value="P:phototransduction"/>
    <property type="evidence" value="ECO:0007669"/>
    <property type="project" value="TreeGrafter"/>
</dbReference>
<dbReference type="Pfam" id="PF00876">
    <property type="entry name" value="Innexin"/>
    <property type="match status" value="1"/>
</dbReference>
<evidence type="ECO:0000256" key="6">
    <source>
        <dbReference type="ARBA" id="ARBA00022868"/>
    </source>
</evidence>
<keyword evidence="9 12" id="KW-0406">Ion transport</keyword>
<organism evidence="13 14">
    <name type="scientific">Daphnia galeata</name>
    <dbReference type="NCBI Taxonomy" id="27404"/>
    <lineage>
        <taxon>Eukaryota</taxon>
        <taxon>Metazoa</taxon>
        <taxon>Ecdysozoa</taxon>
        <taxon>Arthropoda</taxon>
        <taxon>Crustacea</taxon>
        <taxon>Branchiopoda</taxon>
        <taxon>Diplostraca</taxon>
        <taxon>Cladocera</taxon>
        <taxon>Anomopoda</taxon>
        <taxon>Daphniidae</taxon>
        <taxon>Daphnia</taxon>
    </lineage>
</organism>
<proteinExistence type="inferred from homology"/>
<evidence type="ECO:0000313" key="14">
    <source>
        <dbReference type="Proteomes" id="UP000789390"/>
    </source>
</evidence>
<evidence type="ECO:0000256" key="2">
    <source>
        <dbReference type="ARBA" id="ARBA00004651"/>
    </source>
</evidence>
<evidence type="ECO:0000256" key="7">
    <source>
        <dbReference type="ARBA" id="ARBA00022949"/>
    </source>
</evidence>
<comment type="similarity">
    <text evidence="12">Belongs to the pannexin family.</text>
</comment>
<gene>
    <name evidence="12" type="primary">inx</name>
    <name evidence="13" type="ORF">DGAL_LOCUS14519</name>
</gene>
<feature type="transmembrane region" description="Helical" evidence="12">
    <location>
        <begin position="220"/>
        <end position="243"/>
    </location>
</feature>
<evidence type="ECO:0000256" key="5">
    <source>
        <dbReference type="ARBA" id="ARBA00022692"/>
    </source>
</evidence>
<keyword evidence="6" id="KW-0303">Gap junction</keyword>
<feature type="transmembrane region" description="Helical" evidence="12">
    <location>
        <begin position="72"/>
        <end position="92"/>
    </location>
</feature>
<dbReference type="OrthoDB" id="5867527at2759"/>
<dbReference type="PANTHER" id="PTHR11893">
    <property type="entry name" value="INNEXIN"/>
    <property type="match status" value="1"/>
</dbReference>
<dbReference type="InterPro" id="IPR000990">
    <property type="entry name" value="Innexin"/>
</dbReference>
<dbReference type="GO" id="GO:0005243">
    <property type="term" value="F:gap junction channel activity"/>
    <property type="evidence" value="ECO:0007669"/>
    <property type="project" value="TreeGrafter"/>
</dbReference>
<feature type="transmembrane region" description="Helical" evidence="12">
    <location>
        <begin position="317"/>
        <end position="340"/>
    </location>
</feature>
<evidence type="ECO:0000313" key="13">
    <source>
        <dbReference type="EMBL" id="CAH0110911.1"/>
    </source>
</evidence>
<dbReference type="PRINTS" id="PR01262">
    <property type="entry name" value="INNEXIN"/>
</dbReference>
<keyword evidence="3 12" id="KW-0813">Transport</keyword>
<name>A0A8J2WPI3_9CRUS</name>
<dbReference type="EMBL" id="CAKKLH010000308">
    <property type="protein sequence ID" value="CAH0110911.1"/>
    <property type="molecule type" value="Genomic_DNA"/>
</dbReference>
<comment type="subcellular location">
    <subcellularLocation>
        <location evidence="1">Cell junction</location>
        <location evidence="1">Gap junction</location>
    </subcellularLocation>
    <subcellularLocation>
        <location evidence="2 12">Cell membrane</location>
        <topology evidence="2 12">Multi-pass membrane protein</topology>
    </subcellularLocation>
</comment>
<comment type="function">
    <text evidence="12">Structural component of the gap junctions.</text>
</comment>
<keyword evidence="7" id="KW-0965">Cell junction</keyword>
<protein>
    <recommendedName>
        <fullName evidence="12">Innexin</fullName>
    </recommendedName>
</protein>
<evidence type="ECO:0000256" key="9">
    <source>
        <dbReference type="ARBA" id="ARBA00023065"/>
    </source>
</evidence>
<dbReference type="GO" id="GO:0005886">
    <property type="term" value="C:plasma membrane"/>
    <property type="evidence" value="ECO:0007669"/>
    <property type="project" value="UniProtKB-SubCell"/>
</dbReference>
<feature type="transmembrane region" description="Helical" evidence="12">
    <location>
        <begin position="153"/>
        <end position="175"/>
    </location>
</feature>
<dbReference type="GO" id="GO:0034220">
    <property type="term" value="P:monoatomic ion transmembrane transport"/>
    <property type="evidence" value="ECO:0007669"/>
    <property type="project" value="UniProtKB-KW"/>
</dbReference>
<evidence type="ECO:0000256" key="3">
    <source>
        <dbReference type="ARBA" id="ARBA00022448"/>
    </source>
</evidence>
<keyword evidence="4" id="KW-1003">Cell membrane</keyword>
<comment type="caution">
    <text evidence="13">The sequence shown here is derived from an EMBL/GenBank/DDBJ whole genome shotgun (WGS) entry which is preliminary data.</text>
</comment>
<dbReference type="GO" id="GO:0005921">
    <property type="term" value="C:gap junction"/>
    <property type="evidence" value="ECO:0007669"/>
    <property type="project" value="UniProtKB-SubCell"/>
</dbReference>
<sequence>MYTGSDASGFLTSICSQVVAQRLSLVLSAWGLKIQTVTDISRFKMLPDLISLKGLFKVDPIKTDNNIFRCHYKLTVIVLAVSATLVSLTQYVGNPIDCFINAEKSPFPNKVLDNYCWIHSTHTLPNQPGIKADMPIPGLGTPKEGEEMRYHKYYQWVGFFLLFQAITFYLPRYIWKFWEAGRMKALVEDLHSAVMPSEVEKLAKENLVEYLLVNVNQHQAYAFIFFACEVLNAINIVGEIFLVDTFLGGEFTEYGGNVLAQTGMNPEDRTDPMSYVFPKVTKCLFKMYGPSGTVQRFDAYCVLPVNILNEKLFIFLWFWYIILAVLSGIGLLYRIFTLVLPKLRLFLLQRRAGRQFNVRQTETVFRRCQIGDWFVLMLISSNVNQWIFGEVLDKLAEKFKGKDI</sequence>
<dbReference type="AlphaFoldDB" id="A0A8J2WPI3"/>
<dbReference type="PANTHER" id="PTHR11893:SF41">
    <property type="entry name" value="INNEXIN INX2"/>
    <property type="match status" value="1"/>
</dbReference>
<evidence type="ECO:0000256" key="12">
    <source>
        <dbReference type="RuleBase" id="RU010713"/>
    </source>
</evidence>
<dbReference type="Proteomes" id="UP000789390">
    <property type="component" value="Unassembled WGS sequence"/>
</dbReference>
<evidence type="ECO:0000256" key="8">
    <source>
        <dbReference type="ARBA" id="ARBA00022989"/>
    </source>
</evidence>
<reference evidence="13" key="1">
    <citation type="submission" date="2021-11" db="EMBL/GenBank/DDBJ databases">
        <authorList>
            <person name="Schell T."/>
        </authorList>
    </citation>
    <scope>NUCLEOTIDE SEQUENCE</scope>
    <source>
        <strain evidence="13">M5</strain>
    </source>
</reference>
<keyword evidence="14" id="KW-1185">Reference proteome</keyword>
<evidence type="ECO:0000256" key="4">
    <source>
        <dbReference type="ARBA" id="ARBA00022475"/>
    </source>
</evidence>
<evidence type="ECO:0000256" key="11">
    <source>
        <dbReference type="ARBA" id="ARBA00023303"/>
    </source>
</evidence>
<keyword evidence="11 12" id="KW-0407">Ion channel</keyword>
<evidence type="ECO:0000256" key="10">
    <source>
        <dbReference type="ARBA" id="ARBA00023136"/>
    </source>
</evidence>